<dbReference type="PATRIC" id="fig|1614.7.peg.220"/>
<organism evidence="2 3">
    <name type="scientific">Fructilactobacillus fructivorans</name>
    <dbReference type="NCBI Taxonomy" id="1614"/>
    <lineage>
        <taxon>Bacteria</taxon>
        <taxon>Bacillati</taxon>
        <taxon>Bacillota</taxon>
        <taxon>Bacilli</taxon>
        <taxon>Lactobacillales</taxon>
        <taxon>Lactobacillaceae</taxon>
        <taxon>Fructilactobacillus</taxon>
    </lineage>
</organism>
<dbReference type="InterPro" id="IPR041289">
    <property type="entry name" value="Bact_RF_family3"/>
</dbReference>
<sequence>MAKHDKKDQIKNLLDLESDNGPVLTITVPLDPKEDNTRRDNTQINSLVDTAKKAFQKQYKPELWNAYDFQIKNYLKTLQPKSTIAKGIIMYVTNDSIEVAQLNYAPQTAFSFSDRLQILPIVRQYQFVPDFDMLFLQRDDFKVFHVNDLNVIDDDTDTPDPFDSDKSETETQDDPRKNGAKWDTHEYYELVDKYVQKHVSNKDHNPLVVVANAEDEGRFNRATHNPYVVEDKHVEMDAAVKNAGENVQEVAQTIHDNFVSDGEKSMKNVYDKADGAKKTTDDYDQILKAAIDDRIANLIIQQDAYVESKDNGEDVEVNSEGSRPANELNSLALTVLGLDGDVTVLPASDMPTDKKVSAILRW</sequence>
<gene>
    <name evidence="2" type="ORF">LfDm3_0230</name>
</gene>
<feature type="compositionally biased region" description="Basic and acidic residues" evidence="1">
    <location>
        <begin position="163"/>
        <end position="180"/>
    </location>
</feature>
<name>A0A0C1PQZ7_9LACO</name>
<evidence type="ECO:0000313" key="2">
    <source>
        <dbReference type="EMBL" id="KID42301.1"/>
    </source>
</evidence>
<dbReference type="AlphaFoldDB" id="A0A0C1PQZ7"/>
<dbReference type="GeneID" id="74912926"/>
<accession>A0A0C1PQZ7</accession>
<feature type="region of interest" description="Disordered" evidence="1">
    <location>
        <begin position="154"/>
        <end position="180"/>
    </location>
</feature>
<dbReference type="Pfam" id="PF18845">
    <property type="entry name" value="baeRF_family3"/>
    <property type="match status" value="1"/>
</dbReference>
<dbReference type="Proteomes" id="UP000031397">
    <property type="component" value="Unassembled WGS sequence"/>
</dbReference>
<proteinExistence type="predicted"/>
<dbReference type="OrthoDB" id="4393931at2"/>
<dbReference type="RefSeq" id="WP_039143288.1">
    <property type="nucleotide sequence ID" value="NZ_JOJZ01000009.1"/>
</dbReference>
<evidence type="ECO:0000313" key="3">
    <source>
        <dbReference type="Proteomes" id="UP000031397"/>
    </source>
</evidence>
<dbReference type="EMBL" id="JOJZ01000009">
    <property type="protein sequence ID" value="KID42301.1"/>
    <property type="molecule type" value="Genomic_DNA"/>
</dbReference>
<evidence type="ECO:0000256" key="1">
    <source>
        <dbReference type="SAM" id="MobiDB-lite"/>
    </source>
</evidence>
<protein>
    <submittedName>
        <fullName evidence="2">Uncharacterized protein</fullName>
    </submittedName>
</protein>
<comment type="caution">
    <text evidence="2">The sequence shown here is derived from an EMBL/GenBank/DDBJ whole genome shotgun (WGS) entry which is preliminary data.</text>
</comment>
<keyword evidence="3" id="KW-1185">Reference proteome</keyword>
<reference evidence="2 3" key="1">
    <citation type="submission" date="2014-06" db="EMBL/GenBank/DDBJ databases">
        <title>Functional and comparative genomic analyses of the Drosophila gut microbiota identify candidate symbiosis factors.</title>
        <authorList>
            <person name="Newell P.D."/>
            <person name="Chaston J.M."/>
            <person name="Douglas A.E."/>
        </authorList>
    </citation>
    <scope>NUCLEOTIDE SEQUENCE [LARGE SCALE GENOMIC DNA]</scope>
    <source>
        <strain evidence="2 3">DmCS_002</strain>
    </source>
</reference>